<comment type="caution">
    <text evidence="3">The sequence shown here is derived from an EMBL/GenBank/DDBJ whole genome shotgun (WGS) entry which is preliminary data.</text>
</comment>
<reference evidence="3 4" key="1">
    <citation type="submission" date="2024-02" db="EMBL/GenBank/DDBJ databases">
        <title>A draft genome for the cacao thread blight pathogen Marasmius crinis-equi.</title>
        <authorList>
            <person name="Cohen S.P."/>
            <person name="Baruah I.K."/>
            <person name="Amoako-Attah I."/>
            <person name="Bukari Y."/>
            <person name="Meinhardt L.W."/>
            <person name="Bailey B.A."/>
        </authorList>
    </citation>
    <scope>NUCLEOTIDE SEQUENCE [LARGE SCALE GENOMIC DNA]</scope>
    <source>
        <strain evidence="3 4">GH-76</strain>
    </source>
</reference>
<dbReference type="Pfam" id="PF20151">
    <property type="entry name" value="DUF6533"/>
    <property type="match status" value="1"/>
</dbReference>
<sequence length="348" mass="39206">MSDVDDAFRTWYTARHGNSIRVGSLAILLWDYALTFEEERQLFWVGSTFSMYTNLSELIGFRTSLTRGRQGYSICPLSNSPDVSPLIEKLARAQVGQPARCFVRCLVWFLIEGFLGMVVCWSVQIILQLRIFALYDRSPKVKTILVLSFCTQFVSIVVIFANAAHSGKVIRVSAGPLLKCQVMHVESNFWAFWVTLLSYECVLFALALIKGYEHLKLSNRKLTTWAGLQVGLSDILVRDSVIYYLGCCLIYVANLILWVESMPDSFDLATGLAVAYPSLIGNNLMLNLRRVFYDSQMSSVTSPSDISLPSLHQLNDVHANILDDTRDPTSHLPCYIPAERPKFVLCTS</sequence>
<feature type="transmembrane region" description="Helical" evidence="1">
    <location>
        <begin position="241"/>
        <end position="259"/>
    </location>
</feature>
<protein>
    <recommendedName>
        <fullName evidence="2">DUF6533 domain-containing protein</fullName>
    </recommendedName>
</protein>
<keyword evidence="4" id="KW-1185">Reference proteome</keyword>
<evidence type="ECO:0000313" key="3">
    <source>
        <dbReference type="EMBL" id="KAL0574798.1"/>
    </source>
</evidence>
<gene>
    <name evidence="3" type="ORF">V5O48_007171</name>
</gene>
<name>A0ABR3FI08_9AGAR</name>
<evidence type="ECO:0000313" key="4">
    <source>
        <dbReference type="Proteomes" id="UP001465976"/>
    </source>
</evidence>
<evidence type="ECO:0000259" key="2">
    <source>
        <dbReference type="Pfam" id="PF20151"/>
    </source>
</evidence>
<dbReference type="EMBL" id="JBAHYK010000364">
    <property type="protein sequence ID" value="KAL0574798.1"/>
    <property type="molecule type" value="Genomic_DNA"/>
</dbReference>
<dbReference type="InterPro" id="IPR045340">
    <property type="entry name" value="DUF6533"/>
</dbReference>
<keyword evidence="1" id="KW-0472">Membrane</keyword>
<feature type="transmembrane region" description="Helical" evidence="1">
    <location>
        <begin position="144"/>
        <end position="164"/>
    </location>
</feature>
<keyword evidence="1" id="KW-0812">Transmembrane</keyword>
<accession>A0ABR3FI08</accession>
<dbReference type="Proteomes" id="UP001465976">
    <property type="component" value="Unassembled WGS sequence"/>
</dbReference>
<feature type="transmembrane region" description="Helical" evidence="1">
    <location>
        <begin position="190"/>
        <end position="212"/>
    </location>
</feature>
<feature type="transmembrane region" description="Helical" evidence="1">
    <location>
        <begin position="106"/>
        <end position="132"/>
    </location>
</feature>
<feature type="domain" description="DUF6533" evidence="2">
    <location>
        <begin position="21"/>
        <end position="50"/>
    </location>
</feature>
<keyword evidence="1" id="KW-1133">Transmembrane helix</keyword>
<proteinExistence type="predicted"/>
<organism evidence="3 4">
    <name type="scientific">Marasmius crinis-equi</name>
    <dbReference type="NCBI Taxonomy" id="585013"/>
    <lineage>
        <taxon>Eukaryota</taxon>
        <taxon>Fungi</taxon>
        <taxon>Dikarya</taxon>
        <taxon>Basidiomycota</taxon>
        <taxon>Agaricomycotina</taxon>
        <taxon>Agaricomycetes</taxon>
        <taxon>Agaricomycetidae</taxon>
        <taxon>Agaricales</taxon>
        <taxon>Marasmiineae</taxon>
        <taxon>Marasmiaceae</taxon>
        <taxon>Marasmius</taxon>
    </lineage>
</organism>
<evidence type="ECO:0000256" key="1">
    <source>
        <dbReference type="SAM" id="Phobius"/>
    </source>
</evidence>